<feature type="transmembrane region" description="Helical" evidence="1">
    <location>
        <begin position="63"/>
        <end position="85"/>
    </location>
</feature>
<evidence type="ECO:0000313" key="3">
    <source>
        <dbReference type="Proteomes" id="UP001378592"/>
    </source>
</evidence>
<dbReference type="InterPro" id="IPR031720">
    <property type="entry name" value="DUF4728"/>
</dbReference>
<reference evidence="2 3" key="1">
    <citation type="submission" date="2024-03" db="EMBL/GenBank/DDBJ databases">
        <title>The genome assembly and annotation of the cricket Gryllus longicercus Weissman &amp; Gray.</title>
        <authorList>
            <person name="Szrajer S."/>
            <person name="Gray D."/>
            <person name="Ylla G."/>
        </authorList>
    </citation>
    <scope>NUCLEOTIDE SEQUENCE [LARGE SCALE GENOMIC DNA]</scope>
    <source>
        <strain evidence="2">DAG 2021-001</strain>
        <tissue evidence="2">Whole body minus gut</tissue>
    </source>
</reference>
<sequence>MELVTYSIYAEELKLQNETGNPNSSYRSLLIVGATVSALLLLSNVLLLLGVHKNRASLLLPWLLVYSVLTCLSLIVIWLTVYAIFKNMEFLDAVGMLSLSLFKAALVLYCILVVHSFYCSLKETAAVGPHAPAYSLPH</sequence>
<dbReference type="AlphaFoldDB" id="A0AAN9V3Z5"/>
<accession>A0AAN9V3Z5</accession>
<dbReference type="PANTHER" id="PTHR36694:SF11">
    <property type="entry name" value="LP21121P-RELATED"/>
    <property type="match status" value="1"/>
</dbReference>
<feature type="transmembrane region" description="Helical" evidence="1">
    <location>
        <begin position="97"/>
        <end position="118"/>
    </location>
</feature>
<evidence type="ECO:0000313" key="2">
    <source>
        <dbReference type="EMBL" id="KAK7789168.1"/>
    </source>
</evidence>
<evidence type="ECO:0000256" key="1">
    <source>
        <dbReference type="SAM" id="Phobius"/>
    </source>
</evidence>
<keyword evidence="3" id="KW-1185">Reference proteome</keyword>
<keyword evidence="1" id="KW-0812">Transmembrane</keyword>
<keyword evidence="1" id="KW-0472">Membrane</keyword>
<dbReference type="PANTHER" id="PTHR36694">
    <property type="entry name" value="PASIFLORA 1, ISOFORM A-RELATED"/>
    <property type="match status" value="1"/>
</dbReference>
<dbReference type="EMBL" id="JAZDUA010000818">
    <property type="protein sequence ID" value="KAK7789168.1"/>
    <property type="molecule type" value="Genomic_DNA"/>
</dbReference>
<organism evidence="2 3">
    <name type="scientific">Gryllus longicercus</name>
    <dbReference type="NCBI Taxonomy" id="2509291"/>
    <lineage>
        <taxon>Eukaryota</taxon>
        <taxon>Metazoa</taxon>
        <taxon>Ecdysozoa</taxon>
        <taxon>Arthropoda</taxon>
        <taxon>Hexapoda</taxon>
        <taxon>Insecta</taxon>
        <taxon>Pterygota</taxon>
        <taxon>Neoptera</taxon>
        <taxon>Polyneoptera</taxon>
        <taxon>Orthoptera</taxon>
        <taxon>Ensifera</taxon>
        <taxon>Gryllidea</taxon>
        <taxon>Grylloidea</taxon>
        <taxon>Gryllidae</taxon>
        <taxon>Gryllinae</taxon>
        <taxon>Gryllus</taxon>
    </lineage>
</organism>
<dbReference type="Proteomes" id="UP001378592">
    <property type="component" value="Unassembled WGS sequence"/>
</dbReference>
<protein>
    <submittedName>
        <fullName evidence="2">Uncharacterized protein</fullName>
    </submittedName>
</protein>
<proteinExistence type="predicted"/>
<comment type="caution">
    <text evidence="2">The sequence shown here is derived from an EMBL/GenBank/DDBJ whole genome shotgun (WGS) entry which is preliminary data.</text>
</comment>
<dbReference type="Pfam" id="PF15860">
    <property type="entry name" value="DUF4728"/>
    <property type="match status" value="1"/>
</dbReference>
<gene>
    <name evidence="2" type="ORF">R5R35_009936</name>
</gene>
<keyword evidence="1" id="KW-1133">Transmembrane helix</keyword>
<name>A0AAN9V3Z5_9ORTH</name>
<feature type="transmembrane region" description="Helical" evidence="1">
    <location>
        <begin position="29"/>
        <end position="51"/>
    </location>
</feature>